<dbReference type="CDD" id="cd18809">
    <property type="entry name" value="SF1_C_RecD"/>
    <property type="match status" value="1"/>
</dbReference>
<accession>A0A5B8YIB3</accession>
<dbReference type="Pfam" id="PF18335">
    <property type="entry name" value="SH3_13"/>
    <property type="match status" value="1"/>
</dbReference>
<dbReference type="InterPro" id="IPR055446">
    <property type="entry name" value="RecD2_N_OB"/>
</dbReference>
<dbReference type="Gene3D" id="3.40.50.300">
    <property type="entry name" value="P-loop containing nucleotide triphosphate hydrolases"/>
    <property type="match status" value="2"/>
</dbReference>
<dbReference type="PANTHER" id="PTHR43788:SF6">
    <property type="entry name" value="DNA HELICASE B"/>
    <property type="match status" value="1"/>
</dbReference>
<dbReference type="InterPro" id="IPR041451">
    <property type="entry name" value="RecD2_SH13"/>
</dbReference>
<dbReference type="InterPro" id="IPR006345">
    <property type="entry name" value="RecD2"/>
</dbReference>
<dbReference type="GO" id="GO:0005524">
    <property type="term" value="F:ATP binding"/>
    <property type="evidence" value="ECO:0007669"/>
    <property type="project" value="UniProtKB-KW"/>
</dbReference>
<evidence type="ECO:0000259" key="4">
    <source>
        <dbReference type="SMART" id="SM00382"/>
    </source>
</evidence>
<dbReference type="Gene3D" id="1.10.10.2220">
    <property type="match status" value="1"/>
</dbReference>
<dbReference type="InterPro" id="IPR050534">
    <property type="entry name" value="Coronavir_polyprotein_1ab"/>
</dbReference>
<keyword evidence="5" id="KW-0378">Hydrolase</keyword>
<feature type="domain" description="Helix-hairpin-helix DNA-binding motif class 1" evidence="3">
    <location>
        <begin position="179"/>
        <end position="198"/>
    </location>
</feature>
<dbReference type="InterPro" id="IPR029493">
    <property type="entry name" value="RecD2-like_HHH"/>
</dbReference>
<accession>A0A4Y6Q4K3</accession>
<dbReference type="SMART" id="SM00382">
    <property type="entry name" value="AAA"/>
    <property type="match status" value="1"/>
</dbReference>
<dbReference type="Pfam" id="PF14490">
    <property type="entry name" value="HHH_RecD2"/>
    <property type="match status" value="1"/>
</dbReference>
<name>A0A4Y6Q4K3_PERCE</name>
<sequence>MIKGTLSKIRFESDNGEFAVCELEMSSGRKVTIVGNIMSSRPGETVEVNGQWQNDARYGRQFAIDAIRPVPPTTREGIEKYLSSGFVEGIGPVLAERIVDHFGEDTLDLLDENPERITEVDGIGKVRAKRIMSAWAEQRQVRSVMVFLQSHGVSPGFAVKIWKQYAERSIRIVRENPYKLAEDIHGIGFKTADAIALEAGLEKDSLARLRAGLLYCLREAHSDGHMYLPLGELKHRAVEILGVPDDMLGAAVADLAQDERIVTEPLGDGRPPAVFRAPAYRAELGAARHLGQLVRAEHWLTFSDLDDKLADIERSMGVELARAQKQAALAIFEHKTVVVTGGPGTGKTTIIRAVVTLAEQLDRHVKLAAPTGRAAKRMNEATGRDASTVHRLLEFTPKEGGFKYNEERPLDVDLLIVDEASMIDTYLLHAIVRALPESTALLLVGDVDQLPSVGPGNVLGDIIDSDTVEVVRLTEVFRQAEQSAIVTNAHRINAGQMPVVPQRKAGELVDFYTIAAKSPQEAQEKIIELVSDRVPNAFGYDPIDEVQILSPMHKGDVGCSALNRKLQARFNPGADALERGSKKWKVGDKVMQIRNNYELEVFNGDIGQISLINRDDDTVWVNFDGRRVTYDFTDLDELVLAYAITVHKSQGSEYAAVILPVLTQHYVMLQRNLLYTAVTRAKKLVVVVGSEKAVGIAVRNNRSQLRYTRLDERLREIARK</sequence>
<keyword evidence="6" id="KW-1185">Reference proteome</keyword>
<dbReference type="Pfam" id="PF13245">
    <property type="entry name" value="AAA_19"/>
    <property type="match status" value="1"/>
</dbReference>
<dbReference type="GO" id="GO:0006310">
    <property type="term" value="P:DNA recombination"/>
    <property type="evidence" value="ECO:0007669"/>
    <property type="project" value="InterPro"/>
</dbReference>
<dbReference type="Proteomes" id="UP000315995">
    <property type="component" value="Chromosome"/>
</dbReference>
<dbReference type="GO" id="GO:0009338">
    <property type="term" value="C:exodeoxyribonuclease V complex"/>
    <property type="evidence" value="ECO:0007669"/>
    <property type="project" value="TreeGrafter"/>
</dbReference>
<keyword evidence="1" id="KW-0547">Nucleotide-binding</keyword>
<evidence type="ECO:0000259" key="3">
    <source>
        <dbReference type="SMART" id="SM00278"/>
    </source>
</evidence>
<dbReference type="InterPro" id="IPR010994">
    <property type="entry name" value="RuvA_2-like"/>
</dbReference>
<dbReference type="Pfam" id="PF23139">
    <property type="entry name" value="OB_YrrC"/>
    <property type="match status" value="1"/>
</dbReference>
<dbReference type="PANTHER" id="PTHR43788">
    <property type="entry name" value="DNA2/NAM7 HELICASE FAMILY MEMBER"/>
    <property type="match status" value="1"/>
</dbReference>
<dbReference type="CDD" id="cd17933">
    <property type="entry name" value="DEXSc_RecD-like"/>
    <property type="match status" value="1"/>
</dbReference>
<feature type="domain" description="Helix-hairpin-helix DNA-binding motif class 1" evidence="3">
    <location>
        <begin position="115"/>
        <end position="134"/>
    </location>
</feature>
<dbReference type="Pfam" id="PF14520">
    <property type="entry name" value="HHH_5"/>
    <property type="match status" value="1"/>
</dbReference>
<dbReference type="GO" id="GO:0017116">
    <property type="term" value="F:single-stranded DNA helicase activity"/>
    <property type="evidence" value="ECO:0007669"/>
    <property type="project" value="TreeGrafter"/>
</dbReference>
<evidence type="ECO:0000256" key="2">
    <source>
        <dbReference type="ARBA" id="ARBA00022840"/>
    </source>
</evidence>
<protein>
    <submittedName>
        <fullName evidence="5">ATP-dependent RecD-like DNA helicase</fullName>
    </submittedName>
</protein>
<dbReference type="InterPro" id="IPR003593">
    <property type="entry name" value="AAA+_ATPase"/>
</dbReference>
<dbReference type="SUPFAM" id="SSF47781">
    <property type="entry name" value="RuvA domain 2-like"/>
    <property type="match status" value="1"/>
</dbReference>
<dbReference type="GO" id="GO:0006281">
    <property type="term" value="P:DNA repair"/>
    <property type="evidence" value="ECO:0007669"/>
    <property type="project" value="InterPro"/>
</dbReference>
<gene>
    <name evidence="5" type="ORF">FIV42_17310</name>
</gene>
<dbReference type="GO" id="GO:0003677">
    <property type="term" value="F:DNA binding"/>
    <property type="evidence" value="ECO:0007669"/>
    <property type="project" value="InterPro"/>
</dbReference>
<organism evidence="5 6">
    <name type="scientific">Persicimonas caeni</name>
    <dbReference type="NCBI Taxonomy" id="2292766"/>
    <lineage>
        <taxon>Bacteria</taxon>
        <taxon>Deltaproteobacteria</taxon>
        <taxon>Bradymonadales</taxon>
        <taxon>Bradymonadaceae</taxon>
        <taxon>Persicimonas</taxon>
    </lineage>
</organism>
<dbReference type="NCBIfam" id="TIGR01448">
    <property type="entry name" value="recD_rel"/>
    <property type="match status" value="1"/>
</dbReference>
<dbReference type="SUPFAM" id="SSF52540">
    <property type="entry name" value="P-loop containing nucleoside triphosphate hydrolases"/>
    <property type="match status" value="2"/>
</dbReference>
<dbReference type="SMART" id="SM00278">
    <property type="entry name" value="HhH1"/>
    <property type="match status" value="3"/>
</dbReference>
<dbReference type="InterPro" id="IPR027785">
    <property type="entry name" value="UvrD-like_helicase_C"/>
</dbReference>
<dbReference type="Pfam" id="PF13538">
    <property type="entry name" value="UvrD_C_2"/>
    <property type="match status" value="1"/>
</dbReference>
<dbReference type="Gene3D" id="1.10.150.20">
    <property type="entry name" value="5' to 3' exonuclease, C-terminal subdomain"/>
    <property type="match status" value="1"/>
</dbReference>
<dbReference type="AlphaFoldDB" id="A0A4Y6Q4K3"/>
<evidence type="ECO:0000313" key="6">
    <source>
        <dbReference type="Proteomes" id="UP000315995"/>
    </source>
</evidence>
<feature type="domain" description="AAA+ ATPase" evidence="4">
    <location>
        <begin position="333"/>
        <end position="481"/>
    </location>
</feature>
<proteinExistence type="inferred from homology"/>
<evidence type="ECO:0000256" key="1">
    <source>
        <dbReference type="ARBA" id="ARBA00022741"/>
    </source>
</evidence>
<dbReference type="Gene3D" id="2.30.30.940">
    <property type="match status" value="1"/>
</dbReference>
<dbReference type="OrthoDB" id="9763659at2"/>
<evidence type="ECO:0000313" key="5">
    <source>
        <dbReference type="EMBL" id="QDG54915.1"/>
    </source>
</evidence>
<feature type="domain" description="Helix-hairpin-helix DNA-binding motif class 1" evidence="3">
    <location>
        <begin position="80"/>
        <end position="101"/>
    </location>
</feature>
<dbReference type="InterPro" id="IPR003583">
    <property type="entry name" value="Hlx-hairpin-Hlx_DNA-bd_motif"/>
</dbReference>
<keyword evidence="2" id="KW-0067">ATP-binding</keyword>
<reference evidence="5 6" key="1">
    <citation type="submission" date="2019-06" db="EMBL/GenBank/DDBJ databases">
        <title>Persicimonas caeni gen. nov., sp. nov., a predatory bacterium isolated from solar saltern.</title>
        <authorList>
            <person name="Wang S."/>
        </authorList>
    </citation>
    <scope>NUCLEOTIDE SEQUENCE [LARGE SCALE GENOMIC DNA]</scope>
    <source>
        <strain evidence="5 6">YN101</strain>
    </source>
</reference>
<dbReference type="InterPro" id="IPR027417">
    <property type="entry name" value="P-loop_NTPase"/>
</dbReference>
<dbReference type="HAMAP" id="MF_01488">
    <property type="entry name" value="RecD2"/>
    <property type="match status" value="1"/>
</dbReference>
<dbReference type="EMBL" id="CP041186">
    <property type="protein sequence ID" value="QDG54915.1"/>
    <property type="molecule type" value="Genomic_DNA"/>
</dbReference>
<keyword evidence="5" id="KW-0347">Helicase</keyword>
<dbReference type="GO" id="GO:0043139">
    <property type="term" value="F:5'-3' DNA helicase activity"/>
    <property type="evidence" value="ECO:0007669"/>
    <property type="project" value="InterPro"/>
</dbReference>